<keyword evidence="11" id="KW-0326">Glycosidase</keyword>
<dbReference type="STRING" id="1295533.A0A1E3I5R9"/>
<dbReference type="PRINTS" id="PR00133">
    <property type="entry name" value="GLHYDRLASE3"/>
</dbReference>
<dbReference type="InterPro" id="IPR036881">
    <property type="entry name" value="Glyco_hydro_3_C_sf"/>
</dbReference>
<dbReference type="SMART" id="SM01217">
    <property type="entry name" value="Fn3_like"/>
    <property type="match status" value="1"/>
</dbReference>
<keyword evidence="6" id="KW-0964">Secreted</keyword>
<dbReference type="InterPro" id="IPR013783">
    <property type="entry name" value="Ig-like_fold"/>
</dbReference>
<dbReference type="EMBL" id="AWGJ01000002">
    <property type="protein sequence ID" value="ODN83705.1"/>
    <property type="molecule type" value="Genomic_DNA"/>
</dbReference>
<evidence type="ECO:0000256" key="9">
    <source>
        <dbReference type="ARBA" id="ARBA00023180"/>
    </source>
</evidence>
<organism evidence="20 21">
    <name type="scientific">Cryptococcus amylolentus CBS 6039</name>
    <dbReference type="NCBI Taxonomy" id="1295533"/>
    <lineage>
        <taxon>Eukaryota</taxon>
        <taxon>Fungi</taxon>
        <taxon>Dikarya</taxon>
        <taxon>Basidiomycota</taxon>
        <taxon>Agaricomycotina</taxon>
        <taxon>Tremellomycetes</taxon>
        <taxon>Tremellales</taxon>
        <taxon>Cryptococcaceae</taxon>
        <taxon>Cryptococcus</taxon>
    </lineage>
</organism>
<comment type="subcellular location">
    <subcellularLocation>
        <location evidence="2">Secreted</location>
    </subcellularLocation>
</comment>
<evidence type="ECO:0000256" key="6">
    <source>
        <dbReference type="ARBA" id="ARBA00022525"/>
    </source>
</evidence>
<evidence type="ECO:0000256" key="4">
    <source>
        <dbReference type="ARBA" id="ARBA00005336"/>
    </source>
</evidence>
<dbReference type="PANTHER" id="PTHR42715:SF12">
    <property type="entry name" value="BETA-GLUCOSIDASE G-RELATED"/>
    <property type="match status" value="1"/>
</dbReference>
<dbReference type="SUPFAM" id="SSF51445">
    <property type="entry name" value="(Trans)glycosidases"/>
    <property type="match status" value="1"/>
</dbReference>
<dbReference type="InterPro" id="IPR001764">
    <property type="entry name" value="Glyco_hydro_3_N"/>
</dbReference>
<keyword evidence="12" id="KW-0624">Polysaccharide degradation</keyword>
<comment type="caution">
    <text evidence="20">The sequence shown here is derived from an EMBL/GenBank/DDBJ whole genome shotgun (WGS) entry which is preliminary data.</text>
</comment>
<evidence type="ECO:0000256" key="5">
    <source>
        <dbReference type="ARBA" id="ARBA00012744"/>
    </source>
</evidence>
<comment type="function">
    <text evidence="13">Beta-glucosidases are one of a number of cellulolytic enzymes involved in the degradation of cellulosic biomass. Catalyzes the last step releasing glucose from the inhibitory cellobiose.</text>
</comment>
<accession>A0A1E3I5R9</accession>
<feature type="signal peptide" evidence="18">
    <location>
        <begin position="1"/>
        <end position="23"/>
    </location>
</feature>
<evidence type="ECO:0000256" key="2">
    <source>
        <dbReference type="ARBA" id="ARBA00004613"/>
    </source>
</evidence>
<protein>
    <recommendedName>
        <fullName evidence="14">Probable beta-glucosidase G</fullName>
        <ecNumber evidence="5">3.2.1.21</ecNumber>
    </recommendedName>
    <alternativeName>
        <fullName evidence="15">Beta-D-glucoside glucohydrolase G</fullName>
    </alternativeName>
    <alternativeName>
        <fullName evidence="16">Cellobiase G</fullName>
    </alternativeName>
    <alternativeName>
        <fullName evidence="17">Gentiobiase G</fullName>
    </alternativeName>
</protein>
<evidence type="ECO:0000256" key="8">
    <source>
        <dbReference type="ARBA" id="ARBA00022801"/>
    </source>
</evidence>
<evidence type="ECO:0000256" key="11">
    <source>
        <dbReference type="ARBA" id="ARBA00023295"/>
    </source>
</evidence>
<comment type="similarity">
    <text evidence="4">Belongs to the glycosyl hydrolase 3 family.</text>
</comment>
<dbReference type="InterPro" id="IPR026891">
    <property type="entry name" value="Fn3-like"/>
</dbReference>
<evidence type="ECO:0000259" key="19">
    <source>
        <dbReference type="SMART" id="SM01217"/>
    </source>
</evidence>
<feature type="domain" description="Fibronectin type III-like" evidence="19">
    <location>
        <begin position="714"/>
        <end position="784"/>
    </location>
</feature>
<comment type="pathway">
    <text evidence="3">Glycan metabolism; cellulose degradation.</text>
</comment>
<keyword evidence="8" id="KW-0378">Hydrolase</keyword>
<evidence type="ECO:0000256" key="7">
    <source>
        <dbReference type="ARBA" id="ARBA00022729"/>
    </source>
</evidence>
<dbReference type="PANTHER" id="PTHR42715">
    <property type="entry name" value="BETA-GLUCOSIDASE"/>
    <property type="match status" value="1"/>
</dbReference>
<keyword evidence="9" id="KW-0325">Glycoprotein</keyword>
<keyword evidence="21" id="KW-1185">Reference proteome</keyword>
<dbReference type="Proteomes" id="UP000094065">
    <property type="component" value="Unassembled WGS sequence"/>
</dbReference>
<evidence type="ECO:0000256" key="16">
    <source>
        <dbReference type="ARBA" id="ARBA00041601"/>
    </source>
</evidence>
<dbReference type="Pfam" id="PF01915">
    <property type="entry name" value="Glyco_hydro_3_C"/>
    <property type="match status" value="1"/>
</dbReference>
<dbReference type="FunFam" id="3.20.20.300:FF:000002">
    <property type="entry name" value="Probable beta-glucosidase"/>
    <property type="match status" value="1"/>
</dbReference>
<evidence type="ECO:0000313" key="21">
    <source>
        <dbReference type="Proteomes" id="UP000094065"/>
    </source>
</evidence>
<dbReference type="Gene3D" id="3.40.50.1700">
    <property type="entry name" value="Glycoside hydrolase family 3 C-terminal domain"/>
    <property type="match status" value="1"/>
</dbReference>
<dbReference type="InterPro" id="IPR002772">
    <property type="entry name" value="Glyco_hydro_3_C"/>
</dbReference>
<evidence type="ECO:0000256" key="1">
    <source>
        <dbReference type="ARBA" id="ARBA00000448"/>
    </source>
</evidence>
<dbReference type="Pfam" id="PF14310">
    <property type="entry name" value="Fn3-like"/>
    <property type="match status" value="1"/>
</dbReference>
<keyword evidence="10" id="KW-0119">Carbohydrate metabolism</keyword>
<dbReference type="GO" id="GO:0008422">
    <property type="term" value="F:beta-glucosidase activity"/>
    <property type="evidence" value="ECO:0007669"/>
    <property type="project" value="UniProtKB-EC"/>
</dbReference>
<sequence>MWSFIQSAAVLLSSLTLQVPHSAEDGSSHRVTTTKVSLAESGSGTWGAASEQARVLIGNMTVQEKVNLTTAVTGPCQANSGGVPRLGIPGLCFNDGPAGLRYTDYITQWPSEFISAASFDRDLMWERAVRIGQEFRGKGANVMLGPVTGGPLGRSPFTGRNWEAFSPDTYLSSTLSYLTTRALQSTGLITSAKHYILYEQEPTCDGPPDPNGGTTGCVDVSSDIGEKVFREVYLPSFSEAVRAGTGSIMCSYNQINGTPACESDSALNRVLKEELNFEGFVLSDFGAAHSTVESATHGMDMELPTEQFYGKKLLKAVKRGDVSSERLDDMARRILTPYLALQHNSSYPKVNYQSYNLQNQIEVDGHVFRNEQVDVKGDNHLWAREVAAESTVLLKNTGILPLPQGPKPSLKSLGIFGSDADYPSTLTGCGPDLFCVVNAKDGRRYWNGTVTIGGGSGAAYADYIAAPIEAISLRARRSHFRTDHILQDDPSHFPAVDTIAAQSDVCLVFVSVYLVEAWDRDDLRLDKGGEELIKRVEKVCKGEVVVVMHSGGQVLVEDWIDLPKIGAVLFAGYPGQETGNALVDILWGDVNPSAKLPFTMGRAASDWPPAGIIRKKDIDKTAPYPVSTFPEGLAIDYKYFDTHKISPRFQFGFGLSYTSFEMAGLELREEFREEEVGGKGKKMREGSEGEGWLYDVLYVARVNVTNTGRVPGAEVAQLYMTFPPTEADQPPKHLRGYSKPDLVPGQTETVEFPLTKKDLSVWDVEKHLWRIPEGNFVFRAGNSSRALPLEVSLKIESR</sequence>
<dbReference type="GO" id="GO:0009251">
    <property type="term" value="P:glucan catabolic process"/>
    <property type="evidence" value="ECO:0007669"/>
    <property type="project" value="TreeGrafter"/>
</dbReference>
<reference evidence="20 21" key="1">
    <citation type="submission" date="2016-06" db="EMBL/GenBank/DDBJ databases">
        <title>Evolution of pathogenesis and genome organization in the Tremellales.</title>
        <authorList>
            <person name="Cuomo C."/>
            <person name="Litvintseva A."/>
            <person name="Heitman J."/>
            <person name="Chen Y."/>
            <person name="Sun S."/>
            <person name="Springer D."/>
            <person name="Dromer F."/>
            <person name="Young S."/>
            <person name="Zeng Q."/>
            <person name="Chapman S."/>
            <person name="Gujja S."/>
            <person name="Saif S."/>
            <person name="Birren B."/>
        </authorList>
    </citation>
    <scope>NUCLEOTIDE SEQUENCE [LARGE SCALE GENOMIC DNA]</scope>
    <source>
        <strain evidence="20 21">CBS 6039</strain>
    </source>
</reference>
<evidence type="ECO:0000256" key="14">
    <source>
        <dbReference type="ARBA" id="ARBA00039579"/>
    </source>
</evidence>
<evidence type="ECO:0000256" key="17">
    <source>
        <dbReference type="ARBA" id="ARBA00041808"/>
    </source>
</evidence>
<evidence type="ECO:0000256" key="10">
    <source>
        <dbReference type="ARBA" id="ARBA00023277"/>
    </source>
</evidence>
<evidence type="ECO:0000256" key="12">
    <source>
        <dbReference type="ARBA" id="ARBA00023326"/>
    </source>
</evidence>
<dbReference type="EC" id="3.2.1.21" evidence="5"/>
<dbReference type="SUPFAM" id="SSF52279">
    <property type="entry name" value="Beta-D-glucan exohydrolase, C-terminal domain"/>
    <property type="match status" value="1"/>
</dbReference>
<dbReference type="Gene3D" id="2.60.40.10">
    <property type="entry name" value="Immunoglobulins"/>
    <property type="match status" value="1"/>
</dbReference>
<comment type="catalytic activity">
    <reaction evidence="1">
        <text>Hydrolysis of terminal, non-reducing beta-D-glucosyl residues with release of beta-D-glucose.</text>
        <dbReference type="EC" id="3.2.1.21"/>
    </reaction>
</comment>
<dbReference type="OrthoDB" id="416222at2759"/>
<dbReference type="InterPro" id="IPR017853">
    <property type="entry name" value="GH"/>
</dbReference>
<evidence type="ECO:0000256" key="13">
    <source>
        <dbReference type="ARBA" id="ARBA00024983"/>
    </source>
</evidence>
<evidence type="ECO:0000313" key="20">
    <source>
        <dbReference type="EMBL" id="ODN83705.1"/>
    </source>
</evidence>
<keyword evidence="7 18" id="KW-0732">Signal</keyword>
<name>A0A1E3I5R9_9TREE</name>
<feature type="chain" id="PRO_5009129603" description="Probable beta-glucosidase G" evidence="18">
    <location>
        <begin position="24"/>
        <end position="798"/>
    </location>
</feature>
<dbReference type="InterPro" id="IPR050288">
    <property type="entry name" value="Cellulose_deg_GH3"/>
</dbReference>
<dbReference type="InterPro" id="IPR036962">
    <property type="entry name" value="Glyco_hydro_3_N_sf"/>
</dbReference>
<dbReference type="RefSeq" id="XP_018997705.1">
    <property type="nucleotide sequence ID" value="XM_019135278.1"/>
</dbReference>
<dbReference type="GO" id="GO:0005576">
    <property type="term" value="C:extracellular region"/>
    <property type="evidence" value="ECO:0007669"/>
    <property type="project" value="UniProtKB-SubCell"/>
</dbReference>
<evidence type="ECO:0000256" key="18">
    <source>
        <dbReference type="SAM" id="SignalP"/>
    </source>
</evidence>
<gene>
    <name evidence="20" type="ORF">L202_01800</name>
</gene>
<dbReference type="Pfam" id="PF00933">
    <property type="entry name" value="Glyco_hydro_3"/>
    <property type="match status" value="1"/>
</dbReference>
<proteinExistence type="inferred from homology"/>
<dbReference type="Gene3D" id="3.20.20.300">
    <property type="entry name" value="Glycoside hydrolase, family 3, N-terminal domain"/>
    <property type="match status" value="1"/>
</dbReference>
<dbReference type="GeneID" id="30153109"/>
<evidence type="ECO:0000256" key="15">
    <source>
        <dbReference type="ARBA" id="ARBA00041276"/>
    </source>
</evidence>
<evidence type="ECO:0000256" key="3">
    <source>
        <dbReference type="ARBA" id="ARBA00004987"/>
    </source>
</evidence>
<dbReference type="AlphaFoldDB" id="A0A1E3I5R9"/>